<evidence type="ECO:0000313" key="1">
    <source>
        <dbReference type="EMBL" id="MFH6768446.1"/>
    </source>
</evidence>
<dbReference type="NCBIfam" id="TIGR00738">
    <property type="entry name" value="rrf2_super"/>
    <property type="match status" value="1"/>
</dbReference>
<dbReference type="Gene3D" id="1.10.10.10">
    <property type="entry name" value="Winged helix-like DNA-binding domain superfamily/Winged helix DNA-binding domain"/>
    <property type="match status" value="1"/>
</dbReference>
<dbReference type="PANTHER" id="PTHR33221">
    <property type="entry name" value="WINGED HELIX-TURN-HELIX TRANSCRIPTIONAL REGULATOR, RRF2 FAMILY"/>
    <property type="match status" value="1"/>
</dbReference>
<protein>
    <submittedName>
        <fullName evidence="1">Rrf2 family transcriptional regulator</fullName>
    </submittedName>
</protein>
<name>A0ABW7MNP7_9FLAO</name>
<evidence type="ECO:0000313" key="2">
    <source>
        <dbReference type="Proteomes" id="UP001610104"/>
    </source>
</evidence>
<dbReference type="InterPro" id="IPR036388">
    <property type="entry name" value="WH-like_DNA-bd_sf"/>
</dbReference>
<dbReference type="PANTHER" id="PTHR33221:SF13">
    <property type="entry name" value="TRANSCRIPTIONAL REGULATOR-RELATED"/>
    <property type="match status" value="1"/>
</dbReference>
<comment type="caution">
    <text evidence="1">The sequence shown here is derived from an EMBL/GenBank/DDBJ whole genome shotgun (WGS) entry which is preliminary data.</text>
</comment>
<gene>
    <name evidence="1" type="ORF">V8G56_06845</name>
</gene>
<dbReference type="EMBL" id="JBAWKC010000002">
    <property type="protein sequence ID" value="MFH6768446.1"/>
    <property type="molecule type" value="Genomic_DNA"/>
</dbReference>
<reference evidence="1 2" key="1">
    <citation type="submission" date="2024-02" db="EMBL/GenBank/DDBJ databases">
        <title>A Gaetbulibacter species isolated from tidal flats and genomic insights of their niches.</title>
        <authorList>
            <person name="Ye Y."/>
        </authorList>
    </citation>
    <scope>NUCLEOTIDE SEQUENCE [LARGE SCALE GENOMIC DNA]</scope>
    <source>
        <strain evidence="1 2">KEM-8</strain>
    </source>
</reference>
<dbReference type="InterPro" id="IPR036390">
    <property type="entry name" value="WH_DNA-bd_sf"/>
</dbReference>
<dbReference type="Pfam" id="PF02082">
    <property type="entry name" value="Rrf2"/>
    <property type="match status" value="1"/>
</dbReference>
<proteinExistence type="predicted"/>
<dbReference type="InterPro" id="IPR000944">
    <property type="entry name" value="Tscrpt_reg_Rrf2"/>
</dbReference>
<dbReference type="RefSeq" id="WP_395437701.1">
    <property type="nucleotide sequence ID" value="NZ_JBAWKC010000002.1"/>
</dbReference>
<sequence length="143" mass="15890">MISNSSKYAIKAVLYLALHSSEENKIMVKDIAEPINVPQAYIAKLLQELAKRKLISSTRGPKGGFYLSESDKNGNVLNIVSAIDSEKKLNACILSLEHCNENKPCPLHHIISPSRTILMKNLKTKTIDELSQDVKKGKSYLPL</sequence>
<dbReference type="PROSITE" id="PS51197">
    <property type="entry name" value="HTH_RRF2_2"/>
    <property type="match status" value="1"/>
</dbReference>
<dbReference type="Proteomes" id="UP001610104">
    <property type="component" value="Unassembled WGS sequence"/>
</dbReference>
<accession>A0ABW7MNP7</accession>
<keyword evidence="2" id="KW-1185">Reference proteome</keyword>
<dbReference type="SUPFAM" id="SSF46785">
    <property type="entry name" value="Winged helix' DNA-binding domain"/>
    <property type="match status" value="1"/>
</dbReference>
<organism evidence="1 2">
    <name type="scientific">Gaetbulibacter aquiaggeris</name>
    <dbReference type="NCBI Taxonomy" id="1735373"/>
    <lineage>
        <taxon>Bacteria</taxon>
        <taxon>Pseudomonadati</taxon>
        <taxon>Bacteroidota</taxon>
        <taxon>Flavobacteriia</taxon>
        <taxon>Flavobacteriales</taxon>
        <taxon>Flavobacteriaceae</taxon>
        <taxon>Gaetbulibacter</taxon>
    </lineage>
</organism>